<name>A0A9D2MXX0_9FIRM</name>
<evidence type="ECO:0000259" key="1">
    <source>
        <dbReference type="Pfam" id="PF09659"/>
    </source>
</evidence>
<dbReference type="InterPro" id="IPR053955">
    <property type="entry name" value="Csm6_CARF"/>
</dbReference>
<dbReference type="Proteomes" id="UP000823910">
    <property type="component" value="Unassembled WGS sequence"/>
</dbReference>
<feature type="domain" description="Csm6 CARF" evidence="2">
    <location>
        <begin position="76"/>
        <end position="177"/>
    </location>
</feature>
<sequence>MNQKILFSPVGGTDPISASNCRDGSMLHICRRYRPDKVILYMSYEILENQKADDRYFYCLRRLDELQGRQPEYKVIECSELREVQEFDHFYQDFRDRIAEIYREMDKTDELLLNISSGTPAMKSALLVLGTLGEFPFKLIQVRTPEKRMNENSHRDYDVETLWELNEDNAPDFENRCQEVHCPTLSAIKNEEIIKKHIGVYDYSAAATVARSMPERYTESYLELLEMARRRLLLDFKGVDRILEKKGFDCIPVKGENERKEFEYALTLEIKRKRGEYGDFIRAITPLIVDLFEMVLKNWCNVRVDDYYSDTSKSRRWDKMKLQGSDVLDVLNQRFDKFECKFVQSIHLLTLIETYSKEKELIGAARALRQVEEKIRNLAAHEIVSITDEVIKQKTKFTAKEIMRQVKIMFDHTGIGIKPEYWDSYEDMNQKLLELMERSGSGIDRQK</sequence>
<dbReference type="NCBIfam" id="TIGR02672">
    <property type="entry name" value="cas_csm6"/>
    <property type="match status" value="1"/>
</dbReference>
<dbReference type="AlphaFoldDB" id="A0A9D2MXX0"/>
<feature type="domain" description="Csm6 HEPN" evidence="1">
    <location>
        <begin position="261"/>
        <end position="432"/>
    </location>
</feature>
<evidence type="ECO:0000259" key="2">
    <source>
        <dbReference type="Pfam" id="PF22208"/>
    </source>
</evidence>
<organism evidence="3 4">
    <name type="scientific">Candidatus Enterocloster excrementipullorum</name>
    <dbReference type="NCBI Taxonomy" id="2838559"/>
    <lineage>
        <taxon>Bacteria</taxon>
        <taxon>Bacillati</taxon>
        <taxon>Bacillota</taxon>
        <taxon>Clostridia</taxon>
        <taxon>Lachnospirales</taxon>
        <taxon>Lachnospiraceae</taxon>
        <taxon>Enterocloster</taxon>
    </lineage>
</organism>
<gene>
    <name evidence="3" type="ORF">H9704_02220</name>
</gene>
<dbReference type="InterPro" id="IPR053941">
    <property type="entry name" value="Csm6_HEPN"/>
</dbReference>
<dbReference type="Pfam" id="PF09659">
    <property type="entry name" value="Cas_Csm6_HEPN"/>
    <property type="match status" value="1"/>
</dbReference>
<proteinExistence type="predicted"/>
<reference evidence="3" key="2">
    <citation type="submission" date="2021-04" db="EMBL/GenBank/DDBJ databases">
        <authorList>
            <person name="Gilroy R."/>
        </authorList>
    </citation>
    <scope>NUCLEOTIDE SEQUENCE</scope>
    <source>
        <strain evidence="3">CHK180-15479</strain>
    </source>
</reference>
<dbReference type="InterPro" id="IPR013489">
    <property type="entry name" value="CRISPR-assoc_prot_Csm6"/>
</dbReference>
<comment type="caution">
    <text evidence="3">The sequence shown here is derived from an EMBL/GenBank/DDBJ whole genome shotgun (WGS) entry which is preliminary data.</text>
</comment>
<dbReference type="EMBL" id="DWWT01000008">
    <property type="protein sequence ID" value="HJC04965.1"/>
    <property type="molecule type" value="Genomic_DNA"/>
</dbReference>
<protein>
    <submittedName>
        <fullName evidence="3">CRISPR-associated protein Csm6</fullName>
    </submittedName>
</protein>
<evidence type="ECO:0000313" key="3">
    <source>
        <dbReference type="EMBL" id="HJC04965.1"/>
    </source>
</evidence>
<reference evidence="3" key="1">
    <citation type="journal article" date="2021" name="PeerJ">
        <title>Extensive microbial diversity within the chicken gut microbiome revealed by metagenomics and culture.</title>
        <authorList>
            <person name="Gilroy R."/>
            <person name="Ravi A."/>
            <person name="Getino M."/>
            <person name="Pursley I."/>
            <person name="Horton D.L."/>
            <person name="Alikhan N.F."/>
            <person name="Baker D."/>
            <person name="Gharbi K."/>
            <person name="Hall N."/>
            <person name="Watson M."/>
            <person name="Adriaenssens E.M."/>
            <person name="Foster-Nyarko E."/>
            <person name="Jarju S."/>
            <person name="Secka A."/>
            <person name="Antonio M."/>
            <person name="Oren A."/>
            <person name="Chaudhuri R.R."/>
            <person name="La Ragione R."/>
            <person name="Hildebrand F."/>
            <person name="Pallen M.J."/>
        </authorList>
    </citation>
    <scope>NUCLEOTIDE SEQUENCE</scope>
    <source>
        <strain evidence="3">CHK180-15479</strain>
    </source>
</reference>
<accession>A0A9D2MXX0</accession>
<dbReference type="Pfam" id="PF22208">
    <property type="entry name" value="Cas_Csm6_CARF"/>
    <property type="match status" value="1"/>
</dbReference>
<evidence type="ECO:0000313" key="4">
    <source>
        <dbReference type="Proteomes" id="UP000823910"/>
    </source>
</evidence>